<name>A0ABP7MUX6_9BACT</name>
<reference evidence="2" key="1">
    <citation type="journal article" date="2019" name="Int. J. Syst. Evol. Microbiol.">
        <title>The Global Catalogue of Microorganisms (GCM) 10K type strain sequencing project: providing services to taxonomists for standard genome sequencing and annotation.</title>
        <authorList>
            <consortium name="The Broad Institute Genomics Platform"/>
            <consortium name="The Broad Institute Genome Sequencing Center for Infectious Disease"/>
            <person name="Wu L."/>
            <person name="Ma J."/>
        </authorList>
    </citation>
    <scope>NUCLEOTIDE SEQUENCE [LARGE SCALE GENOMIC DNA]</scope>
    <source>
        <strain evidence="2">JCM 17214</strain>
    </source>
</reference>
<proteinExistence type="predicted"/>
<sequence>MITGGGLAPAERFVPAGSTISIVGRRADKLTGAQRKVPALPASGVPGGSLAAATVARLVAGEQYVGYGTPEERRLASRAENDAWFAQRNNR</sequence>
<gene>
    <name evidence="1" type="ORF">GCM10022406_13360</name>
</gene>
<dbReference type="Proteomes" id="UP001499909">
    <property type="component" value="Unassembled WGS sequence"/>
</dbReference>
<comment type="caution">
    <text evidence="1">The sequence shown here is derived from an EMBL/GenBank/DDBJ whole genome shotgun (WGS) entry which is preliminary data.</text>
</comment>
<keyword evidence="2" id="KW-1185">Reference proteome</keyword>
<dbReference type="EMBL" id="BAABDH010000021">
    <property type="protein sequence ID" value="GAA3929197.1"/>
    <property type="molecule type" value="Genomic_DNA"/>
</dbReference>
<evidence type="ECO:0000313" key="2">
    <source>
        <dbReference type="Proteomes" id="UP001499909"/>
    </source>
</evidence>
<protein>
    <submittedName>
        <fullName evidence="1">Uncharacterized protein</fullName>
    </submittedName>
</protein>
<accession>A0ABP7MUX6</accession>
<organism evidence="1 2">
    <name type="scientific">Hymenobacter algoricola</name>
    <dbReference type="NCBI Taxonomy" id="486267"/>
    <lineage>
        <taxon>Bacteria</taxon>
        <taxon>Pseudomonadati</taxon>
        <taxon>Bacteroidota</taxon>
        <taxon>Cytophagia</taxon>
        <taxon>Cytophagales</taxon>
        <taxon>Hymenobacteraceae</taxon>
        <taxon>Hymenobacter</taxon>
    </lineage>
</organism>
<evidence type="ECO:0000313" key="1">
    <source>
        <dbReference type="EMBL" id="GAA3929197.1"/>
    </source>
</evidence>